<keyword evidence="2" id="KW-1185">Reference proteome</keyword>
<dbReference type="EMBL" id="OV725080">
    <property type="protein sequence ID" value="CAH1399073.1"/>
    <property type="molecule type" value="Genomic_DNA"/>
</dbReference>
<accession>A0A9P0HB80</accession>
<dbReference type="Gene3D" id="2.60.40.150">
    <property type="entry name" value="C2 domain"/>
    <property type="match status" value="1"/>
</dbReference>
<sequence length="109" mass="12414">MPLNKLGSFIKEIKLRLCQKETPALQFTWTTIQFPTDKLHEGCKDETFVRLTLNQHWNTVKVKRTSVVRSSTDPQYSQGFNFRVSTANVDVTSLSLQVLQPPIGYGKGE</sequence>
<dbReference type="Proteomes" id="UP001152798">
    <property type="component" value="Chromosome 4"/>
</dbReference>
<organism evidence="1 2">
    <name type="scientific">Nezara viridula</name>
    <name type="common">Southern green stink bug</name>
    <name type="synonym">Cimex viridulus</name>
    <dbReference type="NCBI Taxonomy" id="85310"/>
    <lineage>
        <taxon>Eukaryota</taxon>
        <taxon>Metazoa</taxon>
        <taxon>Ecdysozoa</taxon>
        <taxon>Arthropoda</taxon>
        <taxon>Hexapoda</taxon>
        <taxon>Insecta</taxon>
        <taxon>Pterygota</taxon>
        <taxon>Neoptera</taxon>
        <taxon>Paraneoptera</taxon>
        <taxon>Hemiptera</taxon>
        <taxon>Heteroptera</taxon>
        <taxon>Panheteroptera</taxon>
        <taxon>Pentatomomorpha</taxon>
        <taxon>Pentatomoidea</taxon>
        <taxon>Pentatomidae</taxon>
        <taxon>Pentatominae</taxon>
        <taxon>Nezara</taxon>
    </lineage>
</organism>
<evidence type="ECO:0000313" key="1">
    <source>
        <dbReference type="EMBL" id="CAH1399073.1"/>
    </source>
</evidence>
<dbReference type="OrthoDB" id="10259057at2759"/>
<evidence type="ECO:0000313" key="2">
    <source>
        <dbReference type="Proteomes" id="UP001152798"/>
    </source>
</evidence>
<gene>
    <name evidence="1" type="ORF">NEZAVI_LOCUS8598</name>
</gene>
<name>A0A9P0HB80_NEZVI</name>
<dbReference type="AlphaFoldDB" id="A0A9P0HB80"/>
<protein>
    <recommendedName>
        <fullName evidence="3">C2 domain-containing protein</fullName>
    </recommendedName>
</protein>
<proteinExistence type="predicted"/>
<dbReference type="InterPro" id="IPR035892">
    <property type="entry name" value="C2_domain_sf"/>
</dbReference>
<dbReference type="SUPFAM" id="SSF49562">
    <property type="entry name" value="C2 domain (Calcium/lipid-binding domain, CaLB)"/>
    <property type="match status" value="1"/>
</dbReference>
<evidence type="ECO:0008006" key="3">
    <source>
        <dbReference type="Google" id="ProtNLM"/>
    </source>
</evidence>
<reference evidence="1" key="1">
    <citation type="submission" date="2022-01" db="EMBL/GenBank/DDBJ databases">
        <authorList>
            <person name="King R."/>
        </authorList>
    </citation>
    <scope>NUCLEOTIDE SEQUENCE</scope>
</reference>